<organism evidence="7 8">
    <name type="scientific">Chitinasiproducens palmae</name>
    <dbReference type="NCBI Taxonomy" id="1770053"/>
    <lineage>
        <taxon>Bacteria</taxon>
        <taxon>Pseudomonadati</taxon>
        <taxon>Pseudomonadota</taxon>
        <taxon>Betaproteobacteria</taxon>
        <taxon>Burkholderiales</taxon>
        <taxon>Burkholderiaceae</taxon>
        <taxon>Chitinasiproducens</taxon>
    </lineage>
</organism>
<dbReference type="PANTHER" id="PTHR34773:SF1">
    <property type="entry name" value="FLAGELLAR SECRETION CHAPERONE FLIS"/>
    <property type="match status" value="1"/>
</dbReference>
<dbReference type="Gene3D" id="1.20.120.340">
    <property type="entry name" value="Flagellar protein FliS"/>
    <property type="match status" value="1"/>
</dbReference>
<dbReference type="AlphaFoldDB" id="A0A1H2PKT5"/>
<dbReference type="RefSeq" id="WP_091904108.1">
    <property type="nucleotide sequence ID" value="NZ_FNLO01000001.1"/>
</dbReference>
<comment type="similarity">
    <text evidence="2 6">Belongs to the FliS family.</text>
</comment>
<evidence type="ECO:0000256" key="5">
    <source>
        <dbReference type="ARBA" id="ARBA00023186"/>
    </source>
</evidence>
<evidence type="ECO:0000256" key="3">
    <source>
        <dbReference type="ARBA" id="ARBA00022490"/>
    </source>
</evidence>
<dbReference type="EMBL" id="FNLO01000001">
    <property type="protein sequence ID" value="SDV46576.1"/>
    <property type="molecule type" value="Genomic_DNA"/>
</dbReference>
<keyword evidence="5" id="KW-0143">Chaperone</keyword>
<evidence type="ECO:0000256" key="6">
    <source>
        <dbReference type="PIRNR" id="PIRNR039090"/>
    </source>
</evidence>
<dbReference type="Proteomes" id="UP000243719">
    <property type="component" value="Unassembled WGS sequence"/>
</dbReference>
<sequence length="148" mass="15528">MYAPSSFGANAYARIGTDTGVVGASPQRLTIMMFEASRTAIAQARLHLRAGRLAEKGVAIAKAVRIIGGGLKEGLDTDNGGDLAARLVGHYDSMLQQLTEANLGNDETRLANVDQMLAVLENAWRTAVPPQAPVAQATAGHRPVGYTA</sequence>
<dbReference type="InterPro" id="IPR003713">
    <property type="entry name" value="FliS"/>
</dbReference>
<evidence type="ECO:0000256" key="2">
    <source>
        <dbReference type="ARBA" id="ARBA00008787"/>
    </source>
</evidence>
<keyword evidence="7" id="KW-0966">Cell projection</keyword>
<dbReference type="GO" id="GO:0005829">
    <property type="term" value="C:cytosol"/>
    <property type="evidence" value="ECO:0007669"/>
    <property type="project" value="UniProtKB-SubCell"/>
</dbReference>
<dbReference type="InterPro" id="IPR036584">
    <property type="entry name" value="FliS_sf"/>
</dbReference>
<accession>A0A1H2PKT5</accession>
<keyword evidence="3 6" id="KW-0963">Cytoplasm</keyword>
<dbReference type="Pfam" id="PF02561">
    <property type="entry name" value="FliS"/>
    <property type="match status" value="1"/>
</dbReference>
<reference evidence="8" key="1">
    <citation type="submission" date="2016-09" db="EMBL/GenBank/DDBJ databases">
        <authorList>
            <person name="Varghese N."/>
            <person name="Submissions S."/>
        </authorList>
    </citation>
    <scope>NUCLEOTIDE SEQUENCE [LARGE SCALE GENOMIC DNA]</scope>
    <source>
        <strain evidence="8">JS23</strain>
    </source>
</reference>
<keyword evidence="7" id="KW-0282">Flagellum</keyword>
<protein>
    <recommendedName>
        <fullName evidence="6">Flagellar secretion chaperone FliS</fullName>
    </recommendedName>
</protein>
<evidence type="ECO:0000313" key="7">
    <source>
        <dbReference type="EMBL" id="SDV46576.1"/>
    </source>
</evidence>
<dbReference type="STRING" id="1770053.SAMN05216551_101450"/>
<keyword evidence="4 6" id="KW-1005">Bacterial flagellum biogenesis</keyword>
<dbReference type="PANTHER" id="PTHR34773">
    <property type="entry name" value="FLAGELLAR SECRETION CHAPERONE FLIS"/>
    <property type="match status" value="1"/>
</dbReference>
<comment type="subcellular location">
    <subcellularLocation>
        <location evidence="1 6">Cytoplasm</location>
        <location evidence="1 6">Cytosol</location>
    </subcellularLocation>
</comment>
<evidence type="ECO:0000256" key="1">
    <source>
        <dbReference type="ARBA" id="ARBA00004514"/>
    </source>
</evidence>
<keyword evidence="7" id="KW-0969">Cilium</keyword>
<proteinExistence type="inferred from homology"/>
<dbReference type="GO" id="GO:0044780">
    <property type="term" value="P:bacterial-type flagellum assembly"/>
    <property type="evidence" value="ECO:0007669"/>
    <property type="project" value="InterPro"/>
</dbReference>
<dbReference type="GO" id="GO:0071973">
    <property type="term" value="P:bacterial-type flagellum-dependent cell motility"/>
    <property type="evidence" value="ECO:0007669"/>
    <property type="project" value="TreeGrafter"/>
</dbReference>
<evidence type="ECO:0000256" key="4">
    <source>
        <dbReference type="ARBA" id="ARBA00022795"/>
    </source>
</evidence>
<dbReference type="NCBIfam" id="TIGR00208">
    <property type="entry name" value="fliS"/>
    <property type="match status" value="1"/>
</dbReference>
<gene>
    <name evidence="7" type="ORF">SAMN05216551_101450</name>
</gene>
<evidence type="ECO:0000313" key="8">
    <source>
        <dbReference type="Proteomes" id="UP000243719"/>
    </source>
</evidence>
<dbReference type="PIRSF" id="PIRSF039090">
    <property type="entry name" value="Flis"/>
    <property type="match status" value="1"/>
</dbReference>
<dbReference type="OrthoDB" id="9792010at2"/>
<dbReference type="CDD" id="cd16098">
    <property type="entry name" value="FliS"/>
    <property type="match status" value="1"/>
</dbReference>
<keyword evidence="8" id="KW-1185">Reference proteome</keyword>
<dbReference type="SUPFAM" id="SSF101116">
    <property type="entry name" value="Flagellar export chaperone FliS"/>
    <property type="match status" value="1"/>
</dbReference>
<name>A0A1H2PKT5_9BURK</name>